<sequence>GNQFLISSLDAIWQKISYGNNARFTFAQFRAKESILEHRKIIQMLKDKAPTNKIEEFLREHKKNMIDTIKSQHEQ</sequence>
<dbReference type="AlphaFoldDB" id="A0A5U8K6V8"/>
<feature type="non-terminal residue" evidence="1">
    <location>
        <position position="1"/>
    </location>
</feature>
<dbReference type="Proteomes" id="UP000839708">
    <property type="component" value="Unassembled WGS sequence"/>
</dbReference>
<name>A0A5U8K6V8_SALEB</name>
<comment type="caution">
    <text evidence="1">The sequence shown here is derived from an EMBL/GenBank/DDBJ whole genome shotgun (WGS) entry which is preliminary data.</text>
</comment>
<dbReference type="EMBL" id="AAGTQF010000107">
    <property type="protein sequence ID" value="EBR8574770.1"/>
    <property type="molecule type" value="Genomic_DNA"/>
</dbReference>
<reference evidence="1" key="1">
    <citation type="submission" date="2018-06" db="EMBL/GenBank/DDBJ databases">
        <authorList>
            <person name="Ashton P.M."/>
            <person name="Dallman T."/>
            <person name="Nair S."/>
            <person name="De Pinna E."/>
            <person name="Peters T."/>
            <person name="Grant K."/>
        </authorList>
    </citation>
    <scope>NUCLEOTIDE SEQUENCE [LARGE SCALE GENOMIC DNA]</scope>
    <source>
        <strain evidence="1">498895</strain>
    </source>
</reference>
<proteinExistence type="predicted"/>
<organism evidence="1">
    <name type="scientific">Salmonella enterica subsp. enterica serovar Java</name>
    <dbReference type="NCBI Taxonomy" id="224729"/>
    <lineage>
        <taxon>Bacteria</taxon>
        <taxon>Pseudomonadati</taxon>
        <taxon>Pseudomonadota</taxon>
        <taxon>Gammaproteobacteria</taxon>
        <taxon>Enterobacterales</taxon>
        <taxon>Enterobacteriaceae</taxon>
        <taxon>Salmonella</taxon>
    </lineage>
</organism>
<accession>A0A5U8K6V8</accession>
<evidence type="ECO:0000313" key="1">
    <source>
        <dbReference type="EMBL" id="EBR8574770.1"/>
    </source>
</evidence>
<gene>
    <name evidence="1" type="ORF">DOV67_25115</name>
</gene>
<protein>
    <submittedName>
        <fullName evidence="1">GntR family transcriptional regulator</fullName>
    </submittedName>
</protein>